<evidence type="ECO:0000259" key="11">
    <source>
        <dbReference type="PROSITE" id="PS50893"/>
    </source>
</evidence>
<dbReference type="InterPro" id="IPR027417">
    <property type="entry name" value="P-loop_NTPase"/>
</dbReference>
<dbReference type="PROSITE" id="PS50893">
    <property type="entry name" value="ABC_TRANSPORTER_2"/>
    <property type="match status" value="1"/>
</dbReference>
<evidence type="ECO:0000256" key="9">
    <source>
        <dbReference type="SAM" id="MobiDB-lite"/>
    </source>
</evidence>
<feature type="transmembrane region" description="Helical" evidence="10">
    <location>
        <begin position="942"/>
        <end position="960"/>
    </location>
</feature>
<dbReference type="OrthoDB" id="3512640at2759"/>
<dbReference type="Pfam" id="PF00005">
    <property type="entry name" value="ABC_tran"/>
    <property type="match status" value="1"/>
</dbReference>
<gene>
    <name evidence="12" type="ORF">SNEC2469_LOCUS25063</name>
</gene>
<dbReference type="InterPro" id="IPR015424">
    <property type="entry name" value="PyrdxlP-dep_Trfase"/>
</dbReference>
<dbReference type="EMBL" id="CAJNJA010049029">
    <property type="protein sequence ID" value="CAE7835080.1"/>
    <property type="molecule type" value="Genomic_DNA"/>
</dbReference>
<dbReference type="PRINTS" id="PR00111">
    <property type="entry name" value="ABHYDROLASE"/>
</dbReference>
<feature type="transmembrane region" description="Helical" evidence="10">
    <location>
        <begin position="1311"/>
        <end position="1335"/>
    </location>
</feature>
<feature type="transmembrane region" description="Helical" evidence="10">
    <location>
        <begin position="1515"/>
        <end position="1532"/>
    </location>
</feature>
<feature type="transmembrane region" description="Helical" evidence="10">
    <location>
        <begin position="1392"/>
        <end position="1412"/>
    </location>
</feature>
<dbReference type="Proteomes" id="UP000601435">
    <property type="component" value="Unassembled WGS sequence"/>
</dbReference>
<dbReference type="GO" id="GO:0004124">
    <property type="term" value="F:cysteine synthase activity"/>
    <property type="evidence" value="ECO:0007669"/>
    <property type="project" value="TreeGrafter"/>
</dbReference>
<dbReference type="FunFam" id="3.40.640.10:FF:000035">
    <property type="entry name" value="O-succinylhomoserine sulfhydrylase"/>
    <property type="match status" value="1"/>
</dbReference>
<dbReference type="InterPro" id="IPR003439">
    <property type="entry name" value="ABC_transporter-like_ATP-bd"/>
</dbReference>
<dbReference type="GO" id="GO:0003961">
    <property type="term" value="F:O-acetylhomoserine aminocarboxypropyltransferase activity"/>
    <property type="evidence" value="ECO:0007669"/>
    <property type="project" value="TreeGrafter"/>
</dbReference>
<evidence type="ECO:0000313" key="13">
    <source>
        <dbReference type="Proteomes" id="UP000601435"/>
    </source>
</evidence>
<feature type="transmembrane region" description="Helical" evidence="10">
    <location>
        <begin position="35"/>
        <end position="55"/>
    </location>
</feature>
<sequence length="2649" mass="287119">MDRHNDTHSLFVGYVLWIFGFLGAHRFYFGRPISGTIYLFTLGLLGIGWLIDLFLMPSLERSADRRYAAGELSYTIAWVLLTFLGIFGLHRFYQGKIGTGILYLLTLGFFFIGIIYDWWTLNEQISAGNLEREARVVMDKKEHRGPAPIGFDTLSLHAGQTPDETGARATPIYQTASFVLPDTDFAAGLFNMERAGHVYSRLSNPTNAVLEERMAALDQGVGAIVTASGQAATHLGVCTIVSAGDHIVASRSLYGGTHNLFSYTLKRFGIETTFVDPRDLDAFAAAIKPNTKLVFAEVLGNPGLEVLNIPALAQLSHDHGLPLMVDATLTTPYLCQPIALGADLVVHSATKFLSGHGVVIGGVLVDGGTFNWAGSDKFPTLTEPYSGFHNLVFTEEFGPQAFITRARKEGIRDFGACMSPMSAFQILQGLETLSLRMDKHVSNTAQLVEFLVSHPQVQNVNYPGLEQHPDYTLGQQLMPRGTGAVFTLTLQGGRRAGQLFIESLELFSHLANVGDAKSLVIHPASTTHHRVDAQALAAAGIGEGAAHGGEAFMKTVLNGHTVAYGTGGSVLQAQRETIVFVHGAGFDHAVWTPMARYFARHGLNVVALDLPGHGGSDGPACTTIEAMSDVLSALLDHLNVTQTTIVGHSMGTLVALAMAQRYPQQVRQMVLLGTSSPMPVGPPLLAAAADGHYAAIDMANAFSHSRQGMLGASANPGMHSFNAAERWMEHLSAGVFHADLAACNDFKFKSENCAIPTLVVVGEADKMTPAKAGVLVRLMGQGMYMLFYSLVAAAALTYFIWVYVQAPRFDYLWMPDPDLYWYAKLSMPLAMMFLVGGFMAPKNADPQLSEVELVRGVFRITRHPMQWAIIIWAVGHIIANGDTVSLLFFSAFLSLSFFGTLLMDRKQAQADPEKWQQLARVSSNIPFAALLTGRNRWAIREWLLPVVVGSVIYALAYYFHEFYTGSRGAFDPLADGLGQQMMLAGEKMIRAGNPVGLNAKRLLQPFGVYIVVRLAGDCADVFCFSVAIKTTLAGAHTAKIKSQGGDVVFLQNLNGGQTLVDGVDVFAAPDLVQAKMGYLPESSPLYPELTVLEYLSYAAELRGLQPAHCVPRAVEATQLESRAMDRIDTLSRGYKQRVGVAQAILHSPKFVILDEPSNGLDPTQTQHMRELIRRLAENATVILSTHIMQEVKAVCDRVLILRAGQLALDERLDDLQQASAVHLKTDVQADIKAAVGGLAVAAEILPEAAGHWRIELKGDLDAGIGALASTLVQAGVPIYSLIPAAQDLESIFKQVNEAMLDEVSDIQRKELILFFVSPIGYLFLAAFLAVTLFVVFWGESFFARNIADVRPMFEWMPILLIFLSAALTMRMWSEERRSGTLEFVATMPASTWSFVLGKFLACWSLLAIALLLTLPLPLTVSVIGDLDWGPVFAGYLAAMLLGGAYIAIGLYISSRTDSQIVALMLASLVSGLFYLVGSPVITELFGSGVQSWLAAIGSGARFESITRGVLDIRDLYYYACIALVFLSLNVFALERERWSAQGDLTRHRSWRIGTALVVANLLLANVWLQNVSALRVDVTEGKIYSISDATRSYLAQLQEPLLIRGYFSAKTHPDLAPLVPRLQDLLREYAVAGDNRVRVEFVDPAMDPEMENEANSKYGIRAVPFQVADRYQASLVNSYFDVLIAYGDEFEVLNFQDLIEVKVAGEGDFEVQLTNPEFDVTRGIKKVLYGFQGGASVFDNMAAPVNFVGYISAESQLPPELQSLKSSLENVLETLAAEAQGKLKVEVIDPQANGGEVAQQIAEQYGFSPMAASLFDEGRFYFYLTLNDGDTVVQMPIPDGDSEEAIRRSLQEGLKRFATGLLKTVVLVAPEPVPPYMQQQGMPPGNEFNSLRDFLSADFNVLTNDLSDGVVPAQADMVIVVDPSSFTDKQVFALDQFLMKGGTVLVATAAYAAQPSQSGLFASERDSGLQNWLAHHGVTVGQNLVMDRQNSAFPVPVTRQAGGFSFQDLVMLDYPYFIDVRDEGLDDTVPINAGLPQVTLSWASPLSLNPAENIVATTLLRSSSASWLSNDTNVMPQIDEQGNSTFTPAAEQTAYTLAAALQGRFESFYSGQTSPLLVSAAEDQGSDAETSADGASEGAEDESNLGIVSSVIERSPESARLLVFASNDFVADQTLRMVGAADGTIYGNSIQMVANAVDWSLEDQNLIGIRARGNFNRTLPGMDVATQSLVEIANYVMALVGVLFVWFAFRLRSQDALLSFGVNQVTGINLSDGDTEVSLTRVDDGWQVGGYPADTAKVAAMLEKLAGLKGQWPVATTPASAVRFEVAQDNFQRRVVLKGADKVPTLLLGTSPGFQKVHGRRADSDAIYSIGLSNFELPVNVDGWLDKKMFALAAAPTSITLNPADPSQPPESLLYGEEGWLYNGVAADQNTATTYANRFTTLQIVGVVEEAPEGLVEQASIDLRNDMEQKQVTISRLGESDDYYIAVQGEPAYFSLATYIAEQLLMADVDFSAADINEEAESLQGEGSVHWPTGSQFSAAARTAATDPTVWVPVLTAGVMLAADVDDKWSEDLAEDQPLFGDDAEKISSTLRDVASGAYVLTALIAPSPTLQDKFNGVSVGLATAALDGAVSYGLTCFQGGLPYKYGAS</sequence>
<dbReference type="Gene3D" id="3.90.1150.10">
    <property type="entry name" value="Aspartate Aminotransferase, domain 1"/>
    <property type="match status" value="1"/>
</dbReference>
<dbReference type="InterPro" id="IPR029058">
    <property type="entry name" value="AB_hydrolase_fold"/>
</dbReference>
<dbReference type="Pfam" id="PF23357">
    <property type="entry name" value="DUF7088"/>
    <property type="match status" value="2"/>
</dbReference>
<feature type="domain" description="ABC transporter" evidence="11">
    <location>
        <begin position="997"/>
        <end position="1228"/>
    </location>
</feature>
<comment type="subcellular location">
    <subcellularLocation>
        <location evidence="2">Membrane</location>
        <topology evidence="2">Multi-pass membrane protein</topology>
    </subcellularLocation>
</comment>
<dbReference type="InterPro" id="IPR054542">
    <property type="entry name" value="Cys_met_metab_PP"/>
</dbReference>
<dbReference type="Gene3D" id="3.40.640.10">
    <property type="entry name" value="Type I PLP-dependent aspartate aminotransferase-like (Major domain)"/>
    <property type="match status" value="1"/>
</dbReference>
<dbReference type="SUPFAM" id="SSF52540">
    <property type="entry name" value="P-loop containing nucleoside triphosphate hydrolases"/>
    <property type="match status" value="1"/>
</dbReference>
<reference evidence="12" key="1">
    <citation type="submission" date="2021-02" db="EMBL/GenBank/DDBJ databases">
        <authorList>
            <person name="Dougan E. K."/>
            <person name="Rhodes N."/>
            <person name="Thang M."/>
            <person name="Chan C."/>
        </authorList>
    </citation>
    <scope>NUCLEOTIDE SEQUENCE</scope>
</reference>
<dbReference type="Pfam" id="PF12679">
    <property type="entry name" value="ABC2_membrane_2"/>
    <property type="match status" value="1"/>
</dbReference>
<keyword evidence="6" id="KW-0663">Pyridoxal phosphate</keyword>
<dbReference type="InterPro" id="IPR000073">
    <property type="entry name" value="AB_hydrolase_1"/>
</dbReference>
<dbReference type="GO" id="GO:0030170">
    <property type="term" value="F:pyridoxal phosphate binding"/>
    <property type="evidence" value="ECO:0007669"/>
    <property type="project" value="InterPro"/>
</dbReference>
<dbReference type="Pfam" id="PF05154">
    <property type="entry name" value="TM2"/>
    <property type="match status" value="2"/>
</dbReference>
<name>A0A812ZRA2_9DINO</name>
<proteinExistence type="inferred from homology"/>
<keyword evidence="8 10" id="KW-0472">Membrane</keyword>
<dbReference type="InterPro" id="IPR015421">
    <property type="entry name" value="PyrdxlP-dep_Trfase_major"/>
</dbReference>
<feature type="transmembrane region" description="Helical" evidence="10">
    <location>
        <begin position="12"/>
        <end position="29"/>
    </location>
</feature>
<feature type="transmembrane region" description="Helical" evidence="10">
    <location>
        <begin position="1552"/>
        <end position="1568"/>
    </location>
</feature>
<dbReference type="GO" id="GO:0140359">
    <property type="term" value="F:ABC-type transporter activity"/>
    <property type="evidence" value="ECO:0007669"/>
    <property type="project" value="InterPro"/>
</dbReference>
<dbReference type="Gene3D" id="3.40.50.1820">
    <property type="entry name" value="alpha/beta hydrolase"/>
    <property type="match status" value="1"/>
</dbReference>
<accession>A0A812ZRA2</accession>
<dbReference type="Pfam" id="PF01053">
    <property type="entry name" value="Cys_Met_Meta_PP"/>
    <property type="match status" value="1"/>
</dbReference>
<dbReference type="NCBIfam" id="TIGR01326">
    <property type="entry name" value="OAH_OAS_sulfhy"/>
    <property type="match status" value="1"/>
</dbReference>
<evidence type="ECO:0000313" key="12">
    <source>
        <dbReference type="EMBL" id="CAE7835080.1"/>
    </source>
</evidence>
<dbReference type="CDD" id="cd00614">
    <property type="entry name" value="CGS_like"/>
    <property type="match status" value="1"/>
</dbReference>
<evidence type="ECO:0000256" key="4">
    <source>
        <dbReference type="ARBA" id="ARBA00022679"/>
    </source>
</evidence>
<dbReference type="Pfam" id="PF00561">
    <property type="entry name" value="Abhydrolase_1"/>
    <property type="match status" value="1"/>
</dbReference>
<feature type="region of interest" description="Disordered" evidence="9">
    <location>
        <begin position="2121"/>
        <end position="2142"/>
    </location>
</feature>
<dbReference type="InterPro" id="IPR000277">
    <property type="entry name" value="Cys/Met-Metab_PyrdxlP-dep_enz"/>
</dbReference>
<feature type="transmembrane region" description="Helical" evidence="10">
    <location>
        <begin position="1355"/>
        <end position="1372"/>
    </location>
</feature>
<dbReference type="GO" id="GO:0005524">
    <property type="term" value="F:ATP binding"/>
    <property type="evidence" value="ECO:0007669"/>
    <property type="project" value="InterPro"/>
</dbReference>
<feature type="transmembrane region" description="Helical" evidence="10">
    <location>
        <begin position="1460"/>
        <end position="1481"/>
    </location>
</feature>
<keyword evidence="7 10" id="KW-1133">Transmembrane helix</keyword>
<dbReference type="GO" id="GO:0005737">
    <property type="term" value="C:cytoplasm"/>
    <property type="evidence" value="ECO:0007669"/>
    <property type="project" value="TreeGrafter"/>
</dbReference>
<feature type="transmembrane region" description="Helical" evidence="10">
    <location>
        <begin position="1432"/>
        <end position="1453"/>
    </location>
</feature>
<dbReference type="Pfam" id="PF09822">
    <property type="entry name" value="ABC_transp_aux"/>
    <property type="match status" value="1"/>
</dbReference>
<dbReference type="PANTHER" id="PTHR43797">
    <property type="entry name" value="HOMOCYSTEINE/CYSTEINE SYNTHASE"/>
    <property type="match status" value="1"/>
</dbReference>
<dbReference type="SUPFAM" id="SSF53383">
    <property type="entry name" value="PLP-dependent transferases"/>
    <property type="match status" value="1"/>
</dbReference>
<dbReference type="InterPro" id="IPR055396">
    <property type="entry name" value="DUF7088"/>
</dbReference>
<dbReference type="InterPro" id="IPR025641">
    <property type="entry name" value="DUF4340"/>
</dbReference>
<keyword evidence="13" id="KW-1185">Reference proteome</keyword>
<dbReference type="PANTHER" id="PTHR43797:SF2">
    <property type="entry name" value="HOMOCYSTEINE_CYSTEINE SYNTHASE"/>
    <property type="match status" value="1"/>
</dbReference>
<dbReference type="Gene3D" id="3.40.50.300">
    <property type="entry name" value="P-loop containing nucleotide triphosphate hydrolases"/>
    <property type="match status" value="1"/>
</dbReference>
<dbReference type="GO" id="GO:0019346">
    <property type="term" value="P:transsulfuration"/>
    <property type="evidence" value="ECO:0007669"/>
    <property type="project" value="InterPro"/>
</dbReference>
<dbReference type="GO" id="GO:0006535">
    <property type="term" value="P:cysteine biosynthetic process from serine"/>
    <property type="evidence" value="ECO:0007669"/>
    <property type="project" value="TreeGrafter"/>
</dbReference>
<keyword evidence="4" id="KW-0808">Transferase</keyword>
<comment type="cofactor">
    <cofactor evidence="1">
        <name>pyridoxal 5'-phosphate</name>
        <dbReference type="ChEBI" id="CHEBI:597326"/>
    </cofactor>
</comment>
<keyword evidence="5 10" id="KW-0812">Transmembrane</keyword>
<dbReference type="InterPro" id="IPR019196">
    <property type="entry name" value="ABC_transp_unknown"/>
</dbReference>
<evidence type="ECO:0000256" key="10">
    <source>
        <dbReference type="SAM" id="Phobius"/>
    </source>
</evidence>
<dbReference type="NCBIfam" id="NF006004">
    <property type="entry name" value="PRK08134.1"/>
    <property type="match status" value="1"/>
</dbReference>
<dbReference type="InterPro" id="IPR015422">
    <property type="entry name" value="PyrdxlP-dep_Trfase_small"/>
</dbReference>
<evidence type="ECO:0000256" key="7">
    <source>
        <dbReference type="ARBA" id="ARBA00022989"/>
    </source>
</evidence>
<protein>
    <recommendedName>
        <fullName evidence="11">ABC transporter domain-containing protein</fullName>
    </recommendedName>
</protein>
<evidence type="ECO:0000256" key="6">
    <source>
        <dbReference type="ARBA" id="ARBA00022898"/>
    </source>
</evidence>
<evidence type="ECO:0000256" key="8">
    <source>
        <dbReference type="ARBA" id="ARBA00023136"/>
    </source>
</evidence>
<feature type="transmembrane region" description="Helical" evidence="10">
    <location>
        <begin position="860"/>
        <end position="878"/>
    </location>
</feature>
<dbReference type="GO" id="GO:0071269">
    <property type="term" value="P:L-homocysteine biosynthetic process"/>
    <property type="evidence" value="ECO:0007669"/>
    <property type="project" value="TreeGrafter"/>
</dbReference>
<organism evidence="12 13">
    <name type="scientific">Symbiodinium necroappetens</name>
    <dbReference type="NCBI Taxonomy" id="1628268"/>
    <lineage>
        <taxon>Eukaryota</taxon>
        <taxon>Sar</taxon>
        <taxon>Alveolata</taxon>
        <taxon>Dinophyceae</taxon>
        <taxon>Suessiales</taxon>
        <taxon>Symbiodiniaceae</taxon>
        <taxon>Symbiodinium</taxon>
    </lineage>
</organism>
<dbReference type="Pfam" id="PF07298">
    <property type="entry name" value="NnrU"/>
    <property type="match status" value="1"/>
</dbReference>
<dbReference type="GO" id="GO:0016887">
    <property type="term" value="F:ATP hydrolysis activity"/>
    <property type="evidence" value="ECO:0007669"/>
    <property type="project" value="InterPro"/>
</dbReference>
<dbReference type="InterPro" id="IPR009915">
    <property type="entry name" value="NnrU_dom"/>
</dbReference>
<evidence type="ECO:0000256" key="2">
    <source>
        <dbReference type="ARBA" id="ARBA00004141"/>
    </source>
</evidence>
<dbReference type="PROSITE" id="PS00868">
    <property type="entry name" value="CYS_MET_METAB_PP"/>
    <property type="match status" value="1"/>
</dbReference>
<evidence type="ECO:0000256" key="3">
    <source>
        <dbReference type="ARBA" id="ARBA00009077"/>
    </source>
</evidence>
<evidence type="ECO:0000256" key="1">
    <source>
        <dbReference type="ARBA" id="ARBA00001933"/>
    </source>
</evidence>
<dbReference type="GO" id="GO:0016020">
    <property type="term" value="C:membrane"/>
    <property type="evidence" value="ECO:0007669"/>
    <property type="project" value="UniProtKB-SubCell"/>
</dbReference>
<dbReference type="InterPro" id="IPR007829">
    <property type="entry name" value="TM2"/>
</dbReference>
<feature type="transmembrane region" description="Helical" evidence="10">
    <location>
        <begin position="67"/>
        <end position="89"/>
    </location>
</feature>
<evidence type="ECO:0000256" key="5">
    <source>
        <dbReference type="ARBA" id="ARBA00022692"/>
    </source>
</evidence>
<comment type="similarity">
    <text evidence="3">Belongs to the trans-sulfuration enzymes family.</text>
</comment>
<comment type="caution">
    <text evidence="12">The sequence shown here is derived from an EMBL/GenBank/DDBJ whole genome shotgun (WGS) entry which is preliminary data.</text>
</comment>
<feature type="transmembrane region" description="Helical" evidence="10">
    <location>
        <begin position="101"/>
        <end position="119"/>
    </location>
</feature>
<dbReference type="SUPFAM" id="SSF53474">
    <property type="entry name" value="alpha/beta-Hydrolases"/>
    <property type="match status" value="1"/>
</dbReference>
<dbReference type="Pfam" id="PF14238">
    <property type="entry name" value="DUF4340"/>
    <property type="match status" value="1"/>
</dbReference>
<feature type="transmembrane region" description="Helical" evidence="10">
    <location>
        <begin position="785"/>
        <end position="804"/>
    </location>
</feature>
<dbReference type="InterPro" id="IPR006235">
    <property type="entry name" value="OAc-hSer/O-AcSer_sulfhydrylase"/>
</dbReference>